<dbReference type="InterPro" id="IPR024185">
    <property type="entry name" value="FTHF_cligase-like_sf"/>
</dbReference>
<keyword evidence="3" id="KW-1185">Reference proteome</keyword>
<dbReference type="SUPFAM" id="SSF100950">
    <property type="entry name" value="NagB/RpiA/CoA transferase-like"/>
    <property type="match status" value="1"/>
</dbReference>
<dbReference type="PANTHER" id="PTHR43682:SF1">
    <property type="entry name" value="LACTATE UTILIZATION PROTEIN C"/>
    <property type="match status" value="1"/>
</dbReference>
<proteinExistence type="predicted"/>
<dbReference type="InterPro" id="IPR037171">
    <property type="entry name" value="NagB/RpiA_transferase-like"/>
</dbReference>
<accession>A0ABM7X5F9</accession>
<name>A0ABM7X5F9_9BACT</name>
<protein>
    <recommendedName>
        <fullName evidence="1">LUD domain-containing protein</fullName>
    </recommendedName>
</protein>
<sequence length="195" mass="20147">MDSRRAILEALRRAGAPAVPAPPHPAPIRYADPERQFAEALVAVGGRFFRAPDAAGLSAQLAGLEPFASARRMVSLVPGVGRSDLDLSQAADPHALEGLDYAVLPGELGVAENGAVWVAGDRLPLRGLFVVPQHLAIVVPAGALVHTMQDAYARISFSGRGFGVFVSGPSKTADIEQALVIGAHGARSCAVGMVG</sequence>
<dbReference type="PANTHER" id="PTHR43682">
    <property type="entry name" value="LACTATE UTILIZATION PROTEIN C"/>
    <property type="match status" value="1"/>
</dbReference>
<dbReference type="Gene3D" id="3.40.50.10420">
    <property type="entry name" value="NagB/RpiA/CoA transferase-like"/>
    <property type="match status" value="1"/>
</dbReference>
<evidence type="ECO:0000313" key="2">
    <source>
        <dbReference type="EMBL" id="BDG07052.1"/>
    </source>
</evidence>
<organism evidence="2 3">
    <name type="scientific">Anaeromyxobacter paludicola</name>
    <dbReference type="NCBI Taxonomy" id="2918171"/>
    <lineage>
        <taxon>Bacteria</taxon>
        <taxon>Pseudomonadati</taxon>
        <taxon>Myxococcota</taxon>
        <taxon>Myxococcia</taxon>
        <taxon>Myxococcales</taxon>
        <taxon>Cystobacterineae</taxon>
        <taxon>Anaeromyxobacteraceae</taxon>
        <taxon>Anaeromyxobacter</taxon>
    </lineage>
</organism>
<dbReference type="Pfam" id="PF02589">
    <property type="entry name" value="LUD_dom"/>
    <property type="match status" value="1"/>
</dbReference>
<evidence type="ECO:0000313" key="3">
    <source>
        <dbReference type="Proteomes" id="UP001162734"/>
    </source>
</evidence>
<dbReference type="InterPro" id="IPR003741">
    <property type="entry name" value="LUD_dom"/>
</dbReference>
<dbReference type="RefSeq" id="WP_248343639.1">
    <property type="nucleotide sequence ID" value="NZ_AP025592.1"/>
</dbReference>
<dbReference type="EMBL" id="AP025592">
    <property type="protein sequence ID" value="BDG07052.1"/>
    <property type="molecule type" value="Genomic_DNA"/>
</dbReference>
<gene>
    <name evidence="2" type="ORF">AMPC_01650</name>
</gene>
<reference evidence="3" key="1">
    <citation type="journal article" date="2022" name="Int. J. Syst. Evol. Microbiol.">
        <title>Anaeromyxobacter oryzae sp. nov., Anaeromyxobacter diazotrophicus sp. nov. and Anaeromyxobacter paludicola sp. nov., isolated from paddy soils.</title>
        <authorList>
            <person name="Itoh H."/>
            <person name="Xu Z."/>
            <person name="Mise K."/>
            <person name="Masuda Y."/>
            <person name="Ushijima N."/>
            <person name="Hayakawa C."/>
            <person name="Shiratori Y."/>
            <person name="Senoo K."/>
        </authorList>
    </citation>
    <scope>NUCLEOTIDE SEQUENCE [LARGE SCALE GENOMIC DNA]</scope>
    <source>
        <strain evidence="3">Red630</strain>
    </source>
</reference>
<evidence type="ECO:0000259" key="1">
    <source>
        <dbReference type="Pfam" id="PF02589"/>
    </source>
</evidence>
<feature type="domain" description="LUD" evidence="1">
    <location>
        <begin position="100"/>
        <end position="188"/>
    </location>
</feature>
<dbReference type="Proteomes" id="UP001162734">
    <property type="component" value="Chromosome"/>
</dbReference>